<gene>
    <name evidence="2" type="ORF">D9757_010011</name>
</gene>
<organism evidence="2 3">
    <name type="scientific">Collybiopsis confluens</name>
    <dbReference type="NCBI Taxonomy" id="2823264"/>
    <lineage>
        <taxon>Eukaryota</taxon>
        <taxon>Fungi</taxon>
        <taxon>Dikarya</taxon>
        <taxon>Basidiomycota</taxon>
        <taxon>Agaricomycotina</taxon>
        <taxon>Agaricomycetes</taxon>
        <taxon>Agaricomycetidae</taxon>
        <taxon>Agaricales</taxon>
        <taxon>Marasmiineae</taxon>
        <taxon>Omphalotaceae</taxon>
        <taxon>Collybiopsis</taxon>
    </lineage>
</organism>
<dbReference type="Proteomes" id="UP000518752">
    <property type="component" value="Unassembled WGS sequence"/>
</dbReference>
<reference evidence="2 3" key="1">
    <citation type="journal article" date="2020" name="ISME J.">
        <title>Uncovering the hidden diversity of litter-decomposition mechanisms in mushroom-forming fungi.</title>
        <authorList>
            <person name="Floudas D."/>
            <person name="Bentzer J."/>
            <person name="Ahren D."/>
            <person name="Johansson T."/>
            <person name="Persson P."/>
            <person name="Tunlid A."/>
        </authorList>
    </citation>
    <scope>NUCLEOTIDE SEQUENCE [LARGE SCALE GENOMIC DNA]</scope>
    <source>
        <strain evidence="2 3">CBS 406.79</strain>
    </source>
</reference>
<name>A0A8H5GUC9_9AGAR</name>
<evidence type="ECO:0000313" key="3">
    <source>
        <dbReference type="Proteomes" id="UP000518752"/>
    </source>
</evidence>
<feature type="region of interest" description="Disordered" evidence="1">
    <location>
        <begin position="1"/>
        <end position="43"/>
    </location>
</feature>
<comment type="caution">
    <text evidence="2">The sequence shown here is derived from an EMBL/GenBank/DDBJ whole genome shotgun (WGS) entry which is preliminary data.</text>
</comment>
<sequence>MAKGRPPKRKRNITGLRNQSKPSPEQDTALLPPLHPRSGAAKSAVASAASKHDQCLDECWVRETLTGVAQWFGYDAEEEENEICEDEWEEEWFDCEELEEKMFSYAAAIDDSGCGPLLYLPP</sequence>
<feature type="compositionally biased region" description="Basic residues" evidence="1">
    <location>
        <begin position="1"/>
        <end position="12"/>
    </location>
</feature>
<feature type="compositionally biased region" description="Polar residues" evidence="1">
    <location>
        <begin position="15"/>
        <end position="26"/>
    </location>
</feature>
<proteinExistence type="predicted"/>
<protein>
    <submittedName>
        <fullName evidence="2">Uncharacterized protein</fullName>
    </submittedName>
</protein>
<evidence type="ECO:0000313" key="2">
    <source>
        <dbReference type="EMBL" id="KAF5371431.1"/>
    </source>
</evidence>
<dbReference type="AlphaFoldDB" id="A0A8H5GUC9"/>
<accession>A0A8H5GUC9</accession>
<evidence type="ECO:0000256" key="1">
    <source>
        <dbReference type="SAM" id="MobiDB-lite"/>
    </source>
</evidence>
<dbReference type="EMBL" id="JAACJN010000116">
    <property type="protein sequence ID" value="KAF5371431.1"/>
    <property type="molecule type" value="Genomic_DNA"/>
</dbReference>
<keyword evidence="3" id="KW-1185">Reference proteome</keyword>